<proteinExistence type="inferred from homology"/>
<accession>A0A936NBE4</accession>
<dbReference type="GO" id="GO:0140737">
    <property type="term" value="C:encapsulin nanocompartment"/>
    <property type="evidence" value="ECO:0007669"/>
    <property type="project" value="UniProtKB-SubCell"/>
</dbReference>
<dbReference type="PANTHER" id="PTHR37165">
    <property type="entry name" value="PEPTIDASE U56 FAMILY"/>
    <property type="match status" value="1"/>
</dbReference>
<dbReference type="Proteomes" id="UP000727993">
    <property type="component" value="Unassembled WGS sequence"/>
</dbReference>
<keyword evidence="3" id="KW-1284">Encapsulin nanocompartment</keyword>
<dbReference type="Gene3D" id="3.30.2320.10">
    <property type="entry name" value="hypothetical protein PF0899 domain"/>
    <property type="match status" value="1"/>
</dbReference>
<dbReference type="InterPro" id="IPR051429">
    <property type="entry name" value="Encapsulin_nc"/>
</dbReference>
<reference evidence="5 6" key="1">
    <citation type="submission" date="2020-10" db="EMBL/GenBank/DDBJ databases">
        <title>Connecting structure to function with the recovery of over 1000 high-quality activated sludge metagenome-assembled genomes encoding full-length rRNA genes using long-read sequencing.</title>
        <authorList>
            <person name="Singleton C.M."/>
            <person name="Petriglieri F."/>
            <person name="Kristensen J.M."/>
            <person name="Kirkegaard R.H."/>
            <person name="Michaelsen T.Y."/>
            <person name="Andersen M.H."/>
            <person name="Karst S.M."/>
            <person name="Dueholm M.S."/>
            <person name="Nielsen P.H."/>
            <person name="Albertsen M."/>
        </authorList>
    </citation>
    <scope>NUCLEOTIDE SEQUENCE [LARGE SCALE GENOMIC DNA]</scope>
    <source>
        <strain evidence="5">Lyne_18-Q3-R50-59_MAXAC.006</strain>
    </source>
</reference>
<evidence type="ECO:0000313" key="5">
    <source>
        <dbReference type="EMBL" id="MBK9297200.1"/>
    </source>
</evidence>
<evidence type="ECO:0000313" key="6">
    <source>
        <dbReference type="Proteomes" id="UP000727993"/>
    </source>
</evidence>
<organism evidence="5 6">
    <name type="scientific">Candidatus Neomicrothrix subdominans</name>
    <dbReference type="NCBI Taxonomy" id="2954438"/>
    <lineage>
        <taxon>Bacteria</taxon>
        <taxon>Bacillati</taxon>
        <taxon>Actinomycetota</taxon>
        <taxon>Acidimicrobiia</taxon>
        <taxon>Acidimicrobiales</taxon>
        <taxon>Microthrixaceae</taxon>
        <taxon>Candidatus Neomicrothrix</taxon>
    </lineage>
</organism>
<dbReference type="Gene3D" id="3.30.2400.30">
    <property type="match status" value="1"/>
</dbReference>
<evidence type="ECO:0000256" key="2">
    <source>
        <dbReference type="ARBA" id="ARBA00033743"/>
    </source>
</evidence>
<gene>
    <name evidence="5" type="ORF">IPN02_10300</name>
</gene>
<dbReference type="AlphaFoldDB" id="A0A936NBE4"/>
<dbReference type="InterPro" id="IPR007544">
    <property type="entry name" value="ENCAP"/>
</dbReference>
<evidence type="ECO:0000256" key="3">
    <source>
        <dbReference type="ARBA" id="ARBA00033787"/>
    </source>
</evidence>
<evidence type="ECO:0000256" key="1">
    <source>
        <dbReference type="ARBA" id="ARBA00033738"/>
    </source>
</evidence>
<sequence length="263" mass="28147">MNRLHRELAPISAAAWAALDEEASENLKIFLAARRLMDFYGPTGATCLPTGRIERVGGDDASVARVVTMPMFELNSRFTMARAEIEALERGAVDVDFDPLREAARHIAAAEDGLVFQGIDGVSTVGIATATPHEALDISPDYTQYPSVVANAVAILRDAGVGGPYGLALGPRCYRGVMETTDQGGFVLDHLRKITGGPLVWAPTVNGALVISMQGGDHHLEASEDLALGYRHHDGDSVELFLTETIGFRLDGDDAAVVLRHPD</sequence>
<dbReference type="PIRSF" id="PIRSF019254">
    <property type="entry name" value="CFP29"/>
    <property type="match status" value="1"/>
</dbReference>
<comment type="subcellular location">
    <subcellularLocation>
        <location evidence="1">Encapsulin nanocompartment</location>
    </subcellularLocation>
</comment>
<dbReference type="PANTHER" id="PTHR37165:SF1">
    <property type="entry name" value="TYPE 1 ENCAPSULIN SHELL PROTEIN"/>
    <property type="match status" value="1"/>
</dbReference>
<protein>
    <recommendedName>
        <fullName evidence="4">Type 1 encapsulin shell protein</fullName>
    </recommendedName>
</protein>
<name>A0A936NBE4_9ACTN</name>
<evidence type="ECO:0000256" key="4">
    <source>
        <dbReference type="ARBA" id="ARBA00050023"/>
    </source>
</evidence>
<dbReference type="NCBIfam" id="NF041155">
    <property type="entry name" value="encap_f1"/>
    <property type="match status" value="1"/>
</dbReference>
<comment type="similarity">
    <text evidence="2">Belongs to the encapsulin family. Family 1 subfamily.</text>
</comment>
<comment type="caution">
    <text evidence="5">The sequence shown here is derived from an EMBL/GenBank/DDBJ whole genome shotgun (WGS) entry which is preliminary data.</text>
</comment>
<dbReference type="EMBL" id="JADJZA010000007">
    <property type="protein sequence ID" value="MBK9297200.1"/>
    <property type="molecule type" value="Genomic_DNA"/>
</dbReference>
<dbReference type="Pfam" id="PF04454">
    <property type="entry name" value="Linocin_M18"/>
    <property type="match status" value="1"/>
</dbReference>